<name>A0A9D7K403_9PROT</name>
<dbReference type="EMBL" id="JADJUC010000023">
    <property type="protein sequence ID" value="MBK8525083.1"/>
    <property type="molecule type" value="Genomic_DNA"/>
</dbReference>
<dbReference type="SUPFAM" id="SSF53756">
    <property type="entry name" value="UDP-Glycosyltransferase/glycogen phosphorylase"/>
    <property type="match status" value="1"/>
</dbReference>
<evidence type="ECO:0000259" key="6">
    <source>
        <dbReference type="Pfam" id="PF00534"/>
    </source>
</evidence>
<dbReference type="InterPro" id="IPR029063">
    <property type="entry name" value="SAM-dependent_MTases_sf"/>
</dbReference>
<dbReference type="CDD" id="cd03801">
    <property type="entry name" value="GT4_PimA-like"/>
    <property type="match status" value="1"/>
</dbReference>
<dbReference type="Gene3D" id="3.20.20.370">
    <property type="entry name" value="Glycoside hydrolase/deacetylase"/>
    <property type="match status" value="1"/>
</dbReference>
<dbReference type="GO" id="GO:0016757">
    <property type="term" value="F:glycosyltransferase activity"/>
    <property type="evidence" value="ECO:0007669"/>
    <property type="project" value="InterPro"/>
</dbReference>
<dbReference type="GO" id="GO:0016787">
    <property type="term" value="F:hydrolase activity"/>
    <property type="evidence" value="ECO:0007669"/>
    <property type="project" value="UniProtKB-KW"/>
</dbReference>
<keyword evidence="4" id="KW-0460">Magnesium</keyword>
<dbReference type="InterPro" id="IPR001296">
    <property type="entry name" value="Glyco_trans_1"/>
</dbReference>
<dbReference type="Gene3D" id="3.40.50.150">
    <property type="entry name" value="Vaccinia Virus protein VP39"/>
    <property type="match status" value="1"/>
</dbReference>
<keyword evidence="5" id="KW-0119">Carbohydrate metabolism</keyword>
<dbReference type="Gene3D" id="3.40.50.2000">
    <property type="entry name" value="Glycogen Phosphorylase B"/>
    <property type="match status" value="2"/>
</dbReference>
<dbReference type="AlphaFoldDB" id="A0A9D7K403"/>
<protein>
    <submittedName>
        <fullName evidence="7">ChbG/HpnK family deacetylase</fullName>
    </submittedName>
</protein>
<comment type="cofactor">
    <cofactor evidence="1">
        <name>Mg(2+)</name>
        <dbReference type="ChEBI" id="CHEBI:18420"/>
    </cofactor>
</comment>
<dbReference type="SUPFAM" id="SSF53335">
    <property type="entry name" value="S-adenosyl-L-methionine-dependent methyltransferases"/>
    <property type="match status" value="1"/>
</dbReference>
<evidence type="ECO:0000256" key="1">
    <source>
        <dbReference type="ARBA" id="ARBA00001946"/>
    </source>
</evidence>
<keyword evidence="3" id="KW-0378">Hydrolase</keyword>
<dbReference type="Proteomes" id="UP000886689">
    <property type="component" value="Unassembled WGS sequence"/>
</dbReference>
<dbReference type="InterPro" id="IPR006879">
    <property type="entry name" value="YdjC-like"/>
</dbReference>
<dbReference type="GO" id="GO:0005975">
    <property type="term" value="P:carbohydrate metabolic process"/>
    <property type="evidence" value="ECO:0007669"/>
    <property type="project" value="InterPro"/>
</dbReference>
<evidence type="ECO:0000256" key="5">
    <source>
        <dbReference type="ARBA" id="ARBA00023277"/>
    </source>
</evidence>
<comment type="caution">
    <text evidence="7">The sequence shown here is derived from an EMBL/GenBank/DDBJ whole genome shotgun (WGS) entry which is preliminary data.</text>
</comment>
<dbReference type="SUPFAM" id="SSF88713">
    <property type="entry name" value="Glycoside hydrolase/deacetylase"/>
    <property type="match status" value="1"/>
</dbReference>
<evidence type="ECO:0000256" key="3">
    <source>
        <dbReference type="ARBA" id="ARBA00022801"/>
    </source>
</evidence>
<dbReference type="Pfam" id="PF04794">
    <property type="entry name" value="YdjC"/>
    <property type="match status" value="1"/>
</dbReference>
<dbReference type="InterPro" id="IPR052622">
    <property type="entry name" value="Glycosyltransferase_G1"/>
</dbReference>
<evidence type="ECO:0000313" key="7">
    <source>
        <dbReference type="EMBL" id="MBK8525083.1"/>
    </source>
</evidence>
<evidence type="ECO:0000313" key="8">
    <source>
        <dbReference type="Proteomes" id="UP000886689"/>
    </source>
</evidence>
<evidence type="ECO:0000256" key="2">
    <source>
        <dbReference type="ARBA" id="ARBA00022723"/>
    </source>
</evidence>
<accession>A0A9D7K403</accession>
<reference evidence="7" key="1">
    <citation type="submission" date="2020-10" db="EMBL/GenBank/DDBJ databases">
        <title>Connecting structure to function with the recovery of over 1000 high-quality activated sludge metagenome-assembled genomes encoding full-length rRNA genes using long-read sequencing.</title>
        <authorList>
            <person name="Singleton C.M."/>
            <person name="Petriglieri F."/>
            <person name="Kristensen J.M."/>
            <person name="Kirkegaard R.H."/>
            <person name="Michaelsen T.Y."/>
            <person name="Andersen M.H."/>
            <person name="Karst S.M."/>
            <person name="Dueholm M.S."/>
            <person name="Nielsen P.H."/>
            <person name="Albertsen M."/>
        </authorList>
    </citation>
    <scope>NUCLEOTIDE SEQUENCE</scope>
    <source>
        <strain evidence="7">Hirt_18-Q3-R61-65_BATAC.395</strain>
    </source>
</reference>
<keyword evidence="2" id="KW-0479">Metal-binding</keyword>
<gene>
    <name evidence="7" type="ORF">IPL58_14095</name>
</gene>
<dbReference type="InterPro" id="IPR011330">
    <property type="entry name" value="Glyco_hydro/deAcase_b/a-brl"/>
</dbReference>
<dbReference type="Pfam" id="PF00534">
    <property type="entry name" value="Glycos_transf_1"/>
    <property type="match status" value="1"/>
</dbReference>
<feature type="domain" description="Glycosyl transferase family 1" evidence="6">
    <location>
        <begin position="372"/>
        <end position="539"/>
    </location>
</feature>
<organism evidence="7 8">
    <name type="scientific">Candidatus Proximibacter danicus</name>
    <dbReference type="NCBI Taxonomy" id="2954365"/>
    <lineage>
        <taxon>Bacteria</taxon>
        <taxon>Pseudomonadati</taxon>
        <taxon>Pseudomonadota</taxon>
        <taxon>Betaproteobacteria</taxon>
        <taxon>Candidatus Proximibacter</taxon>
    </lineage>
</organism>
<sequence>MRDDDLAREIREQFEAFIALTGELPSHVDGHHHIHVEPAVAQLLAGIMSREYGVYCARLPREGGLGAMAVDADFDAGFQLAVVAAAAAAEPVFAAEGIYSTAAFLGQSLMGFRLQPAPMATALRALTSMLATRNDEALWVELMVHPGLAGSADADNSKHHGSFCCSPARAHEMAMLQSPEWRDVIAGWKPGSFRELPRPLAAADARPNLLIYSKLTPATGNAETARRYAAAWSAQANVRMRPVPVDIGPAALAREAMRLRQFAKRERLDLAVGIHMLRAGAPLAAAFSNVAADTCPLPYGLLASGTDANADIDLPEHRQAIGTALAQADFLLCLNEEQKLRLSALPRPADITVLGNGIDVTTASNFSLRGALKLAAQARLILFPASLRRLKGVLPLIERLATPLAEIFRDHVLVVLGPALEAGYAAELRARLETLVAGHPTLEGRIVLHAGLPHGDYLAALKEATLVLNASEHEGLSHGLMEAMAAGVPVLARDIPGNRQLIRDGENGRLFADFAALPAAYAACFAEPETSTRMAECARTDIARRFPADIERQALVDLLARTLARRQTMLPFAGVTLRLDRTADTHPVSAENLALFAPLALSPAALRDWPLRLPRIADIGCGCGVFGLRLLETIAASGRRVENLLFTDPHSASLAALTRTLTRHRAQLTMLDRAELDDGSLLAPLRRRGERVQALSFNLPQTPGPQGFRLDRSGGADGAELICRLLAELPEVLADDGEAFLLHIGLAHPARVRADIAAIGFCETVVTEQTRHASFADYEALHSGLADYLRAEHAAGRAEFVPDASGEGFTYRAHLVRLRRAPE</sequence>
<dbReference type="PANTHER" id="PTHR46660:SF2">
    <property type="entry name" value="GLYCOSYLTRANSFERASE 1 DOMAIN-CONTAINING PROTEIN 1"/>
    <property type="match status" value="1"/>
</dbReference>
<dbReference type="PANTHER" id="PTHR46660">
    <property type="match status" value="1"/>
</dbReference>
<proteinExistence type="predicted"/>
<evidence type="ECO:0000256" key="4">
    <source>
        <dbReference type="ARBA" id="ARBA00022842"/>
    </source>
</evidence>
<dbReference type="GO" id="GO:0046872">
    <property type="term" value="F:metal ion binding"/>
    <property type="evidence" value="ECO:0007669"/>
    <property type="project" value="UniProtKB-KW"/>
</dbReference>